<dbReference type="EMBL" id="CAFZ01001322">
    <property type="protein sequence ID" value="CCA77160.1"/>
    <property type="molecule type" value="Genomic_DNA"/>
</dbReference>
<gene>
    <name evidence="1" type="ORF">PIIN_11142</name>
</gene>
<dbReference type="Gene3D" id="1.25.40.10">
    <property type="entry name" value="Tetratricopeptide repeat domain"/>
    <property type="match status" value="1"/>
</dbReference>
<organism evidence="1 2">
    <name type="scientific">Serendipita indica (strain DSM 11827)</name>
    <name type="common">Root endophyte fungus</name>
    <name type="synonym">Piriformospora indica</name>
    <dbReference type="NCBI Taxonomy" id="1109443"/>
    <lineage>
        <taxon>Eukaryota</taxon>
        <taxon>Fungi</taxon>
        <taxon>Dikarya</taxon>
        <taxon>Basidiomycota</taxon>
        <taxon>Agaricomycotina</taxon>
        <taxon>Agaricomycetes</taxon>
        <taxon>Sebacinales</taxon>
        <taxon>Serendipitaceae</taxon>
        <taxon>Serendipita</taxon>
    </lineage>
</organism>
<proteinExistence type="predicted"/>
<dbReference type="Pfam" id="PF13424">
    <property type="entry name" value="TPR_12"/>
    <property type="match status" value="1"/>
</dbReference>
<name>G4U0R7_SERID</name>
<dbReference type="AlphaFoldDB" id="G4U0R7"/>
<evidence type="ECO:0008006" key="3">
    <source>
        <dbReference type="Google" id="ProtNLM"/>
    </source>
</evidence>
<dbReference type="InParanoid" id="G4U0R7"/>
<dbReference type="OrthoDB" id="4487085at2759"/>
<dbReference type="Proteomes" id="UP000007148">
    <property type="component" value="Unassembled WGS sequence"/>
</dbReference>
<dbReference type="OMA" id="TSASFHM"/>
<dbReference type="STRING" id="1109443.G4U0R7"/>
<dbReference type="PANTHER" id="PTHR46082:SF6">
    <property type="entry name" value="AAA+ ATPASE DOMAIN-CONTAINING PROTEIN-RELATED"/>
    <property type="match status" value="1"/>
</dbReference>
<dbReference type="PANTHER" id="PTHR46082">
    <property type="entry name" value="ATP/GTP-BINDING PROTEIN-RELATED"/>
    <property type="match status" value="1"/>
</dbReference>
<dbReference type="InterPro" id="IPR011990">
    <property type="entry name" value="TPR-like_helical_dom_sf"/>
</dbReference>
<protein>
    <recommendedName>
        <fullName evidence="3">Kinesin light chain</fullName>
    </recommendedName>
</protein>
<dbReference type="SUPFAM" id="SSF48452">
    <property type="entry name" value="TPR-like"/>
    <property type="match status" value="1"/>
</dbReference>
<accession>G4U0R7</accession>
<dbReference type="HOGENOM" id="CLU_000288_125_12_1"/>
<keyword evidence="2" id="KW-1185">Reference proteome</keyword>
<evidence type="ECO:0000313" key="1">
    <source>
        <dbReference type="EMBL" id="CCA77160.1"/>
    </source>
</evidence>
<reference evidence="1 2" key="1">
    <citation type="journal article" date="2011" name="PLoS Pathog.">
        <title>Endophytic Life Strategies Decoded by Genome and Transcriptome Analyses of the Mutualistic Root Symbiont Piriformospora indica.</title>
        <authorList>
            <person name="Zuccaro A."/>
            <person name="Lahrmann U."/>
            <person name="Guldener U."/>
            <person name="Langen G."/>
            <person name="Pfiffi S."/>
            <person name="Biedenkopf D."/>
            <person name="Wong P."/>
            <person name="Samans B."/>
            <person name="Grimm C."/>
            <person name="Basiewicz M."/>
            <person name="Murat C."/>
            <person name="Martin F."/>
            <person name="Kogel K.H."/>
        </authorList>
    </citation>
    <scope>NUCLEOTIDE SEQUENCE [LARGE SCALE GENOMIC DNA]</scope>
    <source>
        <strain evidence="1 2">DSM 11827</strain>
    </source>
</reference>
<comment type="caution">
    <text evidence="1">The sequence shown here is derived from an EMBL/GenBank/DDBJ whole genome shotgun (WGS) entry which is preliminary data.</text>
</comment>
<sequence length="400" mass="44619">MSTHGAVLITTRNSEYVGYAPDGSVPVGDLEESEAIKLLHTVANVAPQSDAESLKIVKELGMLALAITQAGAYIHKTRRLDTYLDTFRSHRDRLLRKQMSIGNEYISSTYTAFDLSFDFLPAKAQEFLKLCAFLHHSLIPIRLFKESMNSGFTTYTILQSCPPSGSDQDFISSLNQILGSTWDEVVFQDIIESASRASFIEVSIDGMFYAVHPLLQAYIKDHLDEQENQRYASMTMQLLLGAIRPVEGSYAPLWELVPHANNIPRSLQVENLARVLAFNVLYESLGDWTSSRALLEFAVPQLQQAKSERHEDSLWAMLKLSAVLGDCGQLDEAEQMGRGVLALYLETLGGQHPDTVAAMNNLAITLYSRGKLGEAEQMQRDVLPCSSIYLENYIQTPSLR</sequence>
<evidence type="ECO:0000313" key="2">
    <source>
        <dbReference type="Proteomes" id="UP000007148"/>
    </source>
</evidence>
<dbReference type="InterPro" id="IPR053137">
    <property type="entry name" value="NLR-like"/>
</dbReference>